<dbReference type="InterPro" id="IPR016186">
    <property type="entry name" value="C-type_lectin-like/link_sf"/>
</dbReference>
<feature type="disulfide bond" evidence="3">
    <location>
        <begin position="101"/>
        <end position="124"/>
    </location>
</feature>
<feature type="domain" description="C-type lectin" evidence="4">
    <location>
        <begin position="139"/>
        <end position="232"/>
    </location>
</feature>
<dbReference type="SUPFAM" id="SSF56436">
    <property type="entry name" value="C-type lectin-like"/>
    <property type="match status" value="2"/>
</dbReference>
<dbReference type="GeneID" id="118420017"/>
<dbReference type="InterPro" id="IPR038178">
    <property type="entry name" value="Kringle_sf"/>
</dbReference>
<evidence type="ECO:0000259" key="4">
    <source>
        <dbReference type="PROSITE" id="PS50041"/>
    </source>
</evidence>
<feature type="domain" description="Kringle" evidence="5">
    <location>
        <begin position="303"/>
        <end position="381"/>
    </location>
</feature>
<feature type="domain" description="Kringle" evidence="5">
    <location>
        <begin position="51"/>
        <end position="129"/>
    </location>
</feature>
<dbReference type="KEGG" id="bfo:118420017"/>
<dbReference type="GO" id="GO:0004175">
    <property type="term" value="F:endopeptidase activity"/>
    <property type="evidence" value="ECO:0000318"/>
    <property type="project" value="GO_Central"/>
</dbReference>
<dbReference type="InterPro" id="IPR016187">
    <property type="entry name" value="CTDL_fold"/>
</dbReference>
<dbReference type="InterPro" id="IPR050759">
    <property type="entry name" value="Serine_protease_kringle"/>
</dbReference>
<dbReference type="SMART" id="SM00034">
    <property type="entry name" value="CLECT"/>
    <property type="match status" value="2"/>
</dbReference>
<feature type="domain" description="C-type lectin" evidence="4">
    <location>
        <begin position="391"/>
        <end position="511"/>
    </location>
</feature>
<reference evidence="6" key="1">
    <citation type="journal article" date="2020" name="Nat. Ecol. Evol.">
        <title>Deeply conserved synteny resolves early events in vertebrate evolution.</title>
        <authorList>
            <person name="Simakov O."/>
            <person name="Marletaz F."/>
            <person name="Yue J.X."/>
            <person name="O'Connell B."/>
            <person name="Jenkins J."/>
            <person name="Brandt A."/>
            <person name="Calef R."/>
            <person name="Tung C.H."/>
            <person name="Huang T.K."/>
            <person name="Schmutz J."/>
            <person name="Satoh N."/>
            <person name="Yu J.K."/>
            <person name="Putnam N.H."/>
            <person name="Green R.E."/>
            <person name="Rokhsar D.S."/>
        </authorList>
    </citation>
    <scope>NUCLEOTIDE SEQUENCE [LARGE SCALE GENOMIC DNA]</scope>
    <source>
        <strain evidence="6">S238N-H82</strain>
    </source>
</reference>
<dbReference type="GO" id="GO:0005102">
    <property type="term" value="F:signaling receptor binding"/>
    <property type="evidence" value="ECO:0000318"/>
    <property type="project" value="GO_Central"/>
</dbReference>
<dbReference type="PROSITE" id="PS50041">
    <property type="entry name" value="C_TYPE_LECTIN_2"/>
    <property type="match status" value="2"/>
</dbReference>
<dbReference type="FunFam" id="2.40.20.10:FF:000028">
    <property type="entry name" value="Uncharacterized protein"/>
    <property type="match status" value="2"/>
</dbReference>
<feature type="disulfide bond" evidence="3">
    <location>
        <begin position="73"/>
        <end position="112"/>
    </location>
</feature>
<sequence>MSADGSREKVQSAMTHTYVPHFNSFSYRNHDAVQSTTERHKETINKTYTKDCQVYTGVSYRGTVSVTKTGRTCQRWDSQTPWQHPTTPAACPSSGLEQNYCRNPDGESGVWCYTTDLLMRWEYCDVPVCASKRLETVERGGTYYKFVTKAMVYNDAKQTCAADGGHLADVKTRELQDFLVAKIREGDWTWSDGTPLSSCGFSDWAPGEPSGAPHVQLAILPTRLFETCKWDDDYLHPEILRFSICQIDSTPEDGSCEKVQPTITYTFVGRSQYSSISCRTHCGAVQTTTEQHKKTITKTVTEDCQLYAGASYRGTVAVTKTGRTCQRWGSQTPHEHYNSLAFLPLSGLEQNYCRNPDGEPGVWCYTTDPGKRWEYCDVPACVTKELETIERNGTYYRLVTKAMTYDDAKQTCAADGGHLADVKTRELQDFLITKIQEVGADGCYWIGLHKITGNWTWSDGTRLSSCDFSDWAPGEPKGDQYVQLAITSHWLYLAGKWDDTGRRNHHYSICQTGPGEGSVCRHRNGGNIPVKTVLADLTAVEMSP</sequence>
<dbReference type="PROSITE" id="PS00021">
    <property type="entry name" value="KRINGLE_1"/>
    <property type="match status" value="2"/>
</dbReference>
<name>A0A9J7LJ11_BRAFL</name>
<gene>
    <name evidence="7" type="primary">LOC118420017</name>
</gene>
<evidence type="ECO:0000256" key="3">
    <source>
        <dbReference type="PROSITE-ProRule" id="PRU00121"/>
    </source>
</evidence>
<dbReference type="Gene3D" id="3.10.100.10">
    <property type="entry name" value="Mannose-Binding Protein A, subunit A"/>
    <property type="match status" value="2"/>
</dbReference>
<dbReference type="Gene3D" id="2.40.20.10">
    <property type="entry name" value="Plasminogen Kringle 4"/>
    <property type="match status" value="2"/>
</dbReference>
<dbReference type="Proteomes" id="UP000001554">
    <property type="component" value="Chromosome 7"/>
</dbReference>
<feature type="disulfide bond" evidence="3">
    <location>
        <begin position="52"/>
        <end position="129"/>
    </location>
</feature>
<dbReference type="PROSITE" id="PS50070">
    <property type="entry name" value="KRINGLE_2"/>
    <property type="match status" value="2"/>
</dbReference>
<accession>A0A9J7LJ11</accession>
<keyword evidence="6" id="KW-1185">Reference proteome</keyword>
<dbReference type="PANTHER" id="PTHR24261">
    <property type="entry name" value="PLASMINOGEN-RELATED"/>
    <property type="match status" value="1"/>
</dbReference>
<dbReference type="PRINTS" id="PR00018">
    <property type="entry name" value="KRINGLE"/>
</dbReference>
<evidence type="ECO:0000313" key="6">
    <source>
        <dbReference type="Proteomes" id="UP000001554"/>
    </source>
</evidence>
<dbReference type="Pfam" id="PF00059">
    <property type="entry name" value="Lectin_C"/>
    <property type="match status" value="1"/>
</dbReference>
<dbReference type="InterPro" id="IPR018056">
    <property type="entry name" value="Kringle_CS"/>
</dbReference>
<feature type="disulfide bond" evidence="3">
    <location>
        <begin position="353"/>
        <end position="376"/>
    </location>
</feature>
<reference evidence="7" key="2">
    <citation type="submission" date="2025-08" db="UniProtKB">
        <authorList>
            <consortium name="RefSeq"/>
        </authorList>
    </citation>
    <scope>IDENTIFICATION</scope>
    <source>
        <strain evidence="7">S238N-H82</strain>
        <tissue evidence="7">Testes</tissue>
    </source>
</reference>
<keyword evidence="2 3" id="KW-1015">Disulfide bond</keyword>
<dbReference type="CDD" id="cd00108">
    <property type="entry name" value="KR"/>
    <property type="match status" value="2"/>
</dbReference>
<dbReference type="InterPro" id="IPR013806">
    <property type="entry name" value="Kringle-like"/>
</dbReference>
<protein>
    <submittedName>
        <fullName evidence="7">Plasminogen-like</fullName>
    </submittedName>
</protein>
<evidence type="ECO:0000256" key="1">
    <source>
        <dbReference type="ARBA" id="ARBA00022572"/>
    </source>
</evidence>
<dbReference type="OrthoDB" id="7357196at2759"/>
<dbReference type="SMART" id="SM00130">
    <property type="entry name" value="KR"/>
    <property type="match status" value="2"/>
</dbReference>
<evidence type="ECO:0000313" key="7">
    <source>
        <dbReference type="RefSeq" id="XP_035682615.1"/>
    </source>
</evidence>
<dbReference type="Pfam" id="PF00051">
    <property type="entry name" value="Kringle"/>
    <property type="match status" value="2"/>
</dbReference>
<dbReference type="GO" id="GO:0005615">
    <property type="term" value="C:extracellular space"/>
    <property type="evidence" value="ECO:0000318"/>
    <property type="project" value="GO_Central"/>
</dbReference>
<dbReference type="InterPro" id="IPR001304">
    <property type="entry name" value="C-type_lectin-like"/>
</dbReference>
<dbReference type="InterPro" id="IPR000001">
    <property type="entry name" value="Kringle"/>
</dbReference>
<feature type="disulfide bond" evidence="3">
    <location>
        <begin position="304"/>
        <end position="381"/>
    </location>
</feature>
<feature type="disulfide bond" evidence="3">
    <location>
        <begin position="325"/>
        <end position="364"/>
    </location>
</feature>
<keyword evidence="1 3" id="KW-0420">Kringle</keyword>
<proteinExistence type="predicted"/>
<dbReference type="PANTHER" id="PTHR24261:SF7">
    <property type="entry name" value="KRINGLE DOMAIN-CONTAINING PROTEIN"/>
    <property type="match status" value="1"/>
</dbReference>
<organism evidence="6 7">
    <name type="scientific">Branchiostoma floridae</name>
    <name type="common">Florida lancelet</name>
    <name type="synonym">Amphioxus</name>
    <dbReference type="NCBI Taxonomy" id="7739"/>
    <lineage>
        <taxon>Eukaryota</taxon>
        <taxon>Metazoa</taxon>
        <taxon>Chordata</taxon>
        <taxon>Cephalochordata</taxon>
        <taxon>Leptocardii</taxon>
        <taxon>Amphioxiformes</taxon>
        <taxon>Branchiostomatidae</taxon>
        <taxon>Branchiostoma</taxon>
    </lineage>
</organism>
<dbReference type="RefSeq" id="XP_035682615.1">
    <property type="nucleotide sequence ID" value="XM_035826722.1"/>
</dbReference>
<dbReference type="SUPFAM" id="SSF57440">
    <property type="entry name" value="Kringle-like"/>
    <property type="match status" value="2"/>
</dbReference>
<dbReference type="CDD" id="cd00037">
    <property type="entry name" value="CLECT"/>
    <property type="match status" value="2"/>
</dbReference>
<evidence type="ECO:0000259" key="5">
    <source>
        <dbReference type="PROSITE" id="PS50070"/>
    </source>
</evidence>
<dbReference type="AlphaFoldDB" id="A0A9J7LJ11"/>
<evidence type="ECO:0000256" key="2">
    <source>
        <dbReference type="ARBA" id="ARBA00023157"/>
    </source>
</evidence>